<evidence type="ECO:0000313" key="5">
    <source>
        <dbReference type="Proteomes" id="UP000654918"/>
    </source>
</evidence>
<dbReference type="InterPro" id="IPR036770">
    <property type="entry name" value="Ankyrin_rpt-contain_sf"/>
</dbReference>
<dbReference type="SUPFAM" id="SSF48403">
    <property type="entry name" value="Ankyrin repeat"/>
    <property type="match status" value="1"/>
</dbReference>
<evidence type="ECO:0000259" key="3">
    <source>
        <dbReference type="SMART" id="SM00382"/>
    </source>
</evidence>
<dbReference type="SUPFAM" id="SSF52540">
    <property type="entry name" value="P-loop containing nucleoside triphosphate hydrolases"/>
    <property type="match status" value="1"/>
</dbReference>
<reference evidence="4" key="1">
    <citation type="journal article" date="2020" name="Phytopathology">
        <title>Genome Sequence Resources of Colletotrichum truncatum, C. plurivorum, C. musicola, and C. sojae: Four Species Pathogenic to Soybean (Glycine max).</title>
        <authorList>
            <person name="Rogerio F."/>
            <person name="Boufleur T.R."/>
            <person name="Ciampi-Guillardi M."/>
            <person name="Sukno S.A."/>
            <person name="Thon M.R."/>
            <person name="Massola Junior N.S."/>
            <person name="Baroncelli R."/>
        </authorList>
    </citation>
    <scope>NUCLEOTIDE SEQUENCE</scope>
    <source>
        <strain evidence="4">LFN00145</strain>
    </source>
</reference>
<sequence length="1045" mass="116576">MPPDPNLWGKAFNALTPELQKALDPAKTHKRDVLAAVLKEAETKRALSLRKRWKFTKPNGDVIIVRDVLEKIVGWVQRFKDTGDIIVQYEPTHAALPWAAVRFLLQVSVSEVQVFAAMADELENISRIMARYRLFEVLYLRGAQSELELKLEEALAGLYAEILVHLGSAIKFFEERSTIRLLKSPFRAVDEERTKALSRRENEVNDFAKLADAETIRSLEVAFVRLSTHVSSSLNEDKYNDILEWLSVAPYYHHHQFIAQMRLPGAGQWLLSHEDYTKWQSSSSPSLLLLHGIPGSGKSTLCSVVVDSLLSIASTTPSAAPLAYFYCANPESEKARRSSDDTMRTILFQLCINATHPTQMRDILSSDYERQRARSRAGKMDMPRLRTKDCVRLILELAEQDPITIVIDGLDSVEDSERPDLIDALREIVSHADNVVKIFVTSRSSHRAAAMPIAEFQIQLTSQETRPDMEAFVEHSVDDAVARKLLLEGNLRPEIRRMLLHALLDGAGEMFLWVKLQLQRICRKTVEDDVVSALQDKLPEDIDQLYKESLVHMLTSGDMARDIAVKVLSWVLYMREPLTPIALLGAATAGEHSTLDLNQVMVLCANLVIIDAKCNIIQFAHQSVQDFLQRQEAFATALANSLLASVCLDACLRGPSTTFDESLRIPSDDFYVYGATYWPVHSEIALALNTKTGSKNTLTHDVTTFVFDEEWETTLPFDSWISSNREISRILPKYHVMKPILETIPGSEFGFLFLLSTFGLSDVLDAVLSNIDQLDINIRNDIDHTPLYLAAAFGHLRSITTLVFRGANINVECGRYGSPLHVASFSGHLEVVDLLLQLGAMTTCGSVFENALQAAFRGGKEDVTLFLLGAESVLETEDDREKALQEAAFMGFVRVVQKLHVRLSWPSSSTKGKIDKIKRQVTKAVQGGQVGILRQLLGHNVGNRDLLPPDAIAIATLHNHKSMIEFLLTHGLDLEAAGAFGTPLRTASLLNYESTARLLLDRGADIDAYGPFNDALQAAALNGHVSIMRLLLQEGANVNQRTGFY</sequence>
<keyword evidence="2" id="KW-0040">ANK repeat</keyword>
<dbReference type="Pfam" id="PF24809">
    <property type="entry name" value="DUF7708"/>
    <property type="match status" value="1"/>
</dbReference>
<keyword evidence="1" id="KW-0677">Repeat</keyword>
<protein>
    <submittedName>
        <fullName evidence="4">Ankyrin repeat domain-containing protein</fullName>
    </submittedName>
</protein>
<comment type="caution">
    <text evidence="4">The sequence shown here is derived from an EMBL/GenBank/DDBJ whole genome shotgun (WGS) entry which is preliminary data.</text>
</comment>
<dbReference type="PANTHER" id="PTHR10039:SF16">
    <property type="entry name" value="GPI INOSITOL-DEACYLASE"/>
    <property type="match status" value="1"/>
</dbReference>
<dbReference type="InterPro" id="IPR027417">
    <property type="entry name" value="P-loop_NTPase"/>
</dbReference>
<dbReference type="Gene3D" id="1.25.40.20">
    <property type="entry name" value="Ankyrin repeat-containing domain"/>
    <property type="match status" value="2"/>
</dbReference>
<feature type="repeat" description="ANK" evidence="2">
    <location>
        <begin position="982"/>
        <end position="1011"/>
    </location>
</feature>
<gene>
    <name evidence="4" type="ORF">CPLU01_11353</name>
</gene>
<dbReference type="InterPro" id="IPR002110">
    <property type="entry name" value="Ankyrin_rpt"/>
</dbReference>
<dbReference type="SMART" id="SM00382">
    <property type="entry name" value="AAA"/>
    <property type="match status" value="1"/>
</dbReference>
<dbReference type="PROSITE" id="PS50297">
    <property type="entry name" value="ANK_REP_REGION"/>
    <property type="match status" value="3"/>
</dbReference>
<dbReference type="PANTHER" id="PTHR10039">
    <property type="entry name" value="AMELOGENIN"/>
    <property type="match status" value="1"/>
</dbReference>
<dbReference type="PROSITE" id="PS50088">
    <property type="entry name" value="ANK_REPEAT"/>
    <property type="match status" value="4"/>
</dbReference>
<feature type="repeat" description="ANK" evidence="2">
    <location>
        <begin position="1011"/>
        <end position="1043"/>
    </location>
</feature>
<dbReference type="Pfam" id="PF24883">
    <property type="entry name" value="NPHP3_N"/>
    <property type="match status" value="1"/>
</dbReference>
<dbReference type="Pfam" id="PF00023">
    <property type="entry name" value="Ank"/>
    <property type="match status" value="1"/>
</dbReference>
<name>A0A8H6K317_9PEZI</name>
<dbReference type="Pfam" id="PF12796">
    <property type="entry name" value="Ank_2"/>
    <property type="match status" value="2"/>
</dbReference>
<dbReference type="InterPro" id="IPR056884">
    <property type="entry name" value="NPHP3-like_N"/>
</dbReference>
<proteinExistence type="predicted"/>
<dbReference type="Gene3D" id="3.40.50.300">
    <property type="entry name" value="P-loop containing nucleotide triphosphate hydrolases"/>
    <property type="match status" value="1"/>
</dbReference>
<evidence type="ECO:0000313" key="4">
    <source>
        <dbReference type="EMBL" id="KAF6823560.1"/>
    </source>
</evidence>
<feature type="repeat" description="ANK" evidence="2">
    <location>
        <begin position="815"/>
        <end position="840"/>
    </location>
</feature>
<feature type="domain" description="AAA+ ATPase" evidence="3">
    <location>
        <begin position="284"/>
        <end position="464"/>
    </location>
</feature>
<feature type="repeat" description="ANK" evidence="2">
    <location>
        <begin position="782"/>
        <end position="814"/>
    </location>
</feature>
<evidence type="ECO:0000256" key="1">
    <source>
        <dbReference type="ARBA" id="ARBA00022737"/>
    </source>
</evidence>
<organism evidence="4 5">
    <name type="scientific">Colletotrichum plurivorum</name>
    <dbReference type="NCBI Taxonomy" id="2175906"/>
    <lineage>
        <taxon>Eukaryota</taxon>
        <taxon>Fungi</taxon>
        <taxon>Dikarya</taxon>
        <taxon>Ascomycota</taxon>
        <taxon>Pezizomycotina</taxon>
        <taxon>Sordariomycetes</taxon>
        <taxon>Hypocreomycetidae</taxon>
        <taxon>Glomerellales</taxon>
        <taxon>Glomerellaceae</taxon>
        <taxon>Colletotrichum</taxon>
        <taxon>Colletotrichum orchidearum species complex</taxon>
    </lineage>
</organism>
<evidence type="ECO:0000256" key="2">
    <source>
        <dbReference type="PROSITE-ProRule" id="PRU00023"/>
    </source>
</evidence>
<dbReference type="Proteomes" id="UP000654918">
    <property type="component" value="Unassembled WGS sequence"/>
</dbReference>
<dbReference type="SMART" id="SM00248">
    <property type="entry name" value="ANK"/>
    <property type="match status" value="5"/>
</dbReference>
<keyword evidence="5" id="KW-1185">Reference proteome</keyword>
<dbReference type="InterPro" id="IPR056125">
    <property type="entry name" value="DUF7708"/>
</dbReference>
<dbReference type="AlphaFoldDB" id="A0A8H6K317"/>
<accession>A0A8H6K317</accession>
<dbReference type="InterPro" id="IPR003593">
    <property type="entry name" value="AAA+_ATPase"/>
</dbReference>
<dbReference type="EMBL" id="WIGO01000210">
    <property type="protein sequence ID" value="KAF6823560.1"/>
    <property type="molecule type" value="Genomic_DNA"/>
</dbReference>